<gene>
    <name evidence="1" type="ORF">UFOVP257_227</name>
</gene>
<reference evidence="1" key="1">
    <citation type="submission" date="2020-04" db="EMBL/GenBank/DDBJ databases">
        <authorList>
            <person name="Chiriac C."/>
            <person name="Salcher M."/>
            <person name="Ghai R."/>
            <person name="Kavagutti S V."/>
        </authorList>
    </citation>
    <scope>NUCLEOTIDE SEQUENCE</scope>
</reference>
<proteinExistence type="predicted"/>
<organism evidence="1">
    <name type="scientific">uncultured Caudovirales phage</name>
    <dbReference type="NCBI Taxonomy" id="2100421"/>
    <lineage>
        <taxon>Viruses</taxon>
        <taxon>Duplodnaviria</taxon>
        <taxon>Heunggongvirae</taxon>
        <taxon>Uroviricota</taxon>
        <taxon>Caudoviricetes</taxon>
        <taxon>Peduoviridae</taxon>
        <taxon>Maltschvirus</taxon>
        <taxon>Maltschvirus maltsch</taxon>
    </lineage>
</organism>
<dbReference type="GO" id="GO:0016740">
    <property type="term" value="F:transferase activity"/>
    <property type="evidence" value="ECO:0007669"/>
    <property type="project" value="UniProtKB-KW"/>
</dbReference>
<protein>
    <submittedName>
        <fullName evidence="1">Polymerase, nucleotidyl transferase domain containing protein</fullName>
    </submittedName>
</protein>
<evidence type="ECO:0000313" key="1">
    <source>
        <dbReference type="EMBL" id="CAB4133505.1"/>
    </source>
</evidence>
<sequence>MPQNFVKDNVAYHETLNPQTWDNDRLRPEVAKRLLEIAKVFINYLDIPNFKVKDVILAGSMANYNYTKYSDFDIHVVTNYSDLQCDDIAEAFYRAKKQIWNDKHDITIYGHEAELYVEDEKSPPVSGGMYSILKDEWINIPEYAPPRINDRAINLKVNDLIKQIDVAINDADDPEDIDRLRTKIRKMRQSGLASGGEFGVENLAFKILRNLGYLDMLSDEYTKQQDVNLSLNEDAQSHRAREFSHVINQYYSKVGLPIKITKHFVERMSDPRNGDTITAAEIADFFAKMLKRRKQILASLAPEETIQVYDSESDITVPLIKTEDMLVATTIMRGEMRRGSSDLIVL</sequence>
<accession>A0A6J5LH47</accession>
<dbReference type="EMBL" id="LR796274">
    <property type="protein sequence ID" value="CAB4133505.1"/>
    <property type="molecule type" value="Genomic_DNA"/>
</dbReference>
<keyword evidence="1" id="KW-0808">Transferase</keyword>
<dbReference type="Gene3D" id="3.30.460.10">
    <property type="entry name" value="Beta Polymerase, domain 2"/>
    <property type="match status" value="1"/>
</dbReference>
<dbReference type="InterPro" id="IPR043519">
    <property type="entry name" value="NT_sf"/>
</dbReference>
<name>A0A6J5LH47_9CAUD</name>
<dbReference type="SUPFAM" id="SSF81301">
    <property type="entry name" value="Nucleotidyltransferase"/>
    <property type="match status" value="1"/>
</dbReference>